<dbReference type="Proteomes" id="UP001372338">
    <property type="component" value="Unassembled WGS sequence"/>
</dbReference>
<name>A0AAN9IW03_CROPI</name>
<comment type="caution">
    <text evidence="2">The sequence shown here is derived from an EMBL/GenBank/DDBJ whole genome shotgun (WGS) entry which is preliminary data.</text>
</comment>
<accession>A0AAN9IW03</accession>
<dbReference type="EMBL" id="JAYWIO010000001">
    <property type="protein sequence ID" value="KAK7287423.1"/>
    <property type="molecule type" value="Genomic_DNA"/>
</dbReference>
<sequence>MTILSTVVTFSCVIQLISHVLMLASQNCQLTSPLRCLVFFVPQLILGANPVEETRVSLKILSKFFLKLSINGCGLQKFVKSSLITRCYKLLQSLQICHQEVSRLLTGLNCGKALETIDLPESVSAASVEHGFDLHVRIQSIFPIRFRFNITR</sequence>
<proteinExistence type="predicted"/>
<feature type="signal peptide" evidence="1">
    <location>
        <begin position="1"/>
        <end position="19"/>
    </location>
</feature>
<reference evidence="2 3" key="1">
    <citation type="submission" date="2024-01" db="EMBL/GenBank/DDBJ databases">
        <title>The genomes of 5 underutilized Papilionoideae crops provide insights into root nodulation and disease resistanc.</title>
        <authorList>
            <person name="Yuan L."/>
        </authorList>
    </citation>
    <scope>NUCLEOTIDE SEQUENCE [LARGE SCALE GENOMIC DNA]</scope>
    <source>
        <strain evidence="2">ZHUSHIDOU_FW_LH</strain>
        <tissue evidence="2">Leaf</tissue>
    </source>
</reference>
<evidence type="ECO:0000313" key="2">
    <source>
        <dbReference type="EMBL" id="KAK7287423.1"/>
    </source>
</evidence>
<organism evidence="2 3">
    <name type="scientific">Crotalaria pallida</name>
    <name type="common">Smooth rattlebox</name>
    <name type="synonym">Crotalaria striata</name>
    <dbReference type="NCBI Taxonomy" id="3830"/>
    <lineage>
        <taxon>Eukaryota</taxon>
        <taxon>Viridiplantae</taxon>
        <taxon>Streptophyta</taxon>
        <taxon>Embryophyta</taxon>
        <taxon>Tracheophyta</taxon>
        <taxon>Spermatophyta</taxon>
        <taxon>Magnoliopsida</taxon>
        <taxon>eudicotyledons</taxon>
        <taxon>Gunneridae</taxon>
        <taxon>Pentapetalae</taxon>
        <taxon>rosids</taxon>
        <taxon>fabids</taxon>
        <taxon>Fabales</taxon>
        <taxon>Fabaceae</taxon>
        <taxon>Papilionoideae</taxon>
        <taxon>50 kb inversion clade</taxon>
        <taxon>genistoids sensu lato</taxon>
        <taxon>core genistoids</taxon>
        <taxon>Crotalarieae</taxon>
        <taxon>Crotalaria</taxon>
    </lineage>
</organism>
<evidence type="ECO:0000313" key="3">
    <source>
        <dbReference type="Proteomes" id="UP001372338"/>
    </source>
</evidence>
<dbReference type="AlphaFoldDB" id="A0AAN9IW03"/>
<protein>
    <submittedName>
        <fullName evidence="2">Uncharacterized protein</fullName>
    </submittedName>
</protein>
<keyword evidence="1" id="KW-0732">Signal</keyword>
<evidence type="ECO:0000256" key="1">
    <source>
        <dbReference type="SAM" id="SignalP"/>
    </source>
</evidence>
<gene>
    <name evidence="2" type="ORF">RIF29_00699</name>
</gene>
<keyword evidence="3" id="KW-1185">Reference proteome</keyword>
<feature type="chain" id="PRO_5042887795" evidence="1">
    <location>
        <begin position="20"/>
        <end position="152"/>
    </location>
</feature>